<evidence type="ECO:0000313" key="6">
    <source>
        <dbReference type="Proteomes" id="UP000240608"/>
    </source>
</evidence>
<keyword evidence="1" id="KW-0805">Transcription regulation</keyword>
<protein>
    <submittedName>
        <fullName evidence="5">LacI family transcriptional regulator</fullName>
    </submittedName>
</protein>
<dbReference type="PANTHER" id="PTHR30146">
    <property type="entry name" value="LACI-RELATED TRANSCRIPTIONAL REPRESSOR"/>
    <property type="match status" value="1"/>
</dbReference>
<dbReference type="SMART" id="SM00354">
    <property type="entry name" value="HTH_LACI"/>
    <property type="match status" value="1"/>
</dbReference>
<dbReference type="Proteomes" id="UP000240608">
    <property type="component" value="Unassembled WGS sequence"/>
</dbReference>
<evidence type="ECO:0000313" key="5">
    <source>
        <dbReference type="EMBL" id="PTB97660.1"/>
    </source>
</evidence>
<dbReference type="PANTHER" id="PTHR30146:SF109">
    <property type="entry name" value="HTH-TYPE TRANSCRIPTIONAL REGULATOR GALS"/>
    <property type="match status" value="1"/>
</dbReference>
<proteinExistence type="predicted"/>
<dbReference type="CDD" id="cd01392">
    <property type="entry name" value="HTH_LacI"/>
    <property type="match status" value="1"/>
</dbReference>
<feature type="domain" description="HTH lacI-type" evidence="4">
    <location>
        <begin position="6"/>
        <end position="60"/>
    </location>
</feature>
<evidence type="ECO:0000256" key="3">
    <source>
        <dbReference type="ARBA" id="ARBA00023163"/>
    </source>
</evidence>
<dbReference type="InterPro" id="IPR028082">
    <property type="entry name" value="Peripla_BP_I"/>
</dbReference>
<keyword evidence="2" id="KW-0238">DNA-binding</keyword>
<dbReference type="InterPro" id="IPR000843">
    <property type="entry name" value="HTH_LacI"/>
</dbReference>
<dbReference type="EMBL" id="PYVU01000008">
    <property type="protein sequence ID" value="PTB97660.1"/>
    <property type="molecule type" value="Genomic_DNA"/>
</dbReference>
<dbReference type="GO" id="GO:0003700">
    <property type="term" value="F:DNA-binding transcription factor activity"/>
    <property type="evidence" value="ECO:0007669"/>
    <property type="project" value="TreeGrafter"/>
</dbReference>
<dbReference type="SUPFAM" id="SSF47413">
    <property type="entry name" value="lambda repressor-like DNA-binding domains"/>
    <property type="match status" value="1"/>
</dbReference>
<comment type="caution">
    <text evidence="5">The sequence shown here is derived from an EMBL/GenBank/DDBJ whole genome shotgun (WGS) entry which is preliminary data.</text>
</comment>
<accession>A0A2T4DV24</accession>
<keyword evidence="3" id="KW-0804">Transcription</keyword>
<dbReference type="Gene3D" id="1.10.260.40">
    <property type="entry name" value="lambda repressor-like DNA-binding domains"/>
    <property type="match status" value="1"/>
</dbReference>
<evidence type="ECO:0000259" key="4">
    <source>
        <dbReference type="PROSITE" id="PS50932"/>
    </source>
</evidence>
<dbReference type="Pfam" id="PF00356">
    <property type="entry name" value="LacI"/>
    <property type="match status" value="1"/>
</dbReference>
<evidence type="ECO:0000256" key="2">
    <source>
        <dbReference type="ARBA" id="ARBA00023125"/>
    </source>
</evidence>
<dbReference type="InterPro" id="IPR010982">
    <property type="entry name" value="Lambda_DNA-bd_dom_sf"/>
</dbReference>
<dbReference type="Pfam" id="PF13377">
    <property type="entry name" value="Peripla_BP_3"/>
    <property type="match status" value="1"/>
</dbReference>
<reference evidence="5 6" key="1">
    <citation type="submission" date="2018-03" db="EMBL/GenBank/DDBJ databases">
        <title>Cross-interface Injection: A General Nanoliter Liquid Handling Method Applied to Single Cells Genome Amplification Automated Nanoliter Liquid Handling Applied to Single Cell Multiple Displacement Amplification.</title>
        <authorList>
            <person name="Yun J."/>
            <person name="Xu P."/>
            <person name="Xu J."/>
            <person name="Dai X."/>
            <person name="Wang Y."/>
            <person name="Zheng X."/>
            <person name="Cao C."/>
            <person name="Yi Q."/>
            <person name="Zhu Y."/>
            <person name="Wang L."/>
            <person name="Dong Z."/>
            <person name="Huang Y."/>
            <person name="Huang L."/>
            <person name="Du W."/>
        </authorList>
    </citation>
    <scope>NUCLEOTIDE SEQUENCE [LARGE SCALE GENOMIC DNA]</scope>
    <source>
        <strain evidence="5 6">Z-D1-2</strain>
    </source>
</reference>
<dbReference type="InterPro" id="IPR046335">
    <property type="entry name" value="LacI/GalR-like_sensor"/>
</dbReference>
<evidence type="ECO:0000256" key="1">
    <source>
        <dbReference type="ARBA" id="ARBA00023015"/>
    </source>
</evidence>
<dbReference type="PROSITE" id="PS50932">
    <property type="entry name" value="HTH_LACI_2"/>
    <property type="match status" value="1"/>
</dbReference>
<dbReference type="AlphaFoldDB" id="A0A2T4DV24"/>
<name>A0A2T4DV24_9BACT</name>
<dbReference type="SUPFAM" id="SSF53822">
    <property type="entry name" value="Periplasmic binding protein-like I"/>
    <property type="match status" value="1"/>
</dbReference>
<dbReference type="Gene3D" id="3.40.50.2300">
    <property type="match status" value="2"/>
</dbReference>
<sequence>MGKHNTRLKDIADKLGISIPTVSRALNDKPDIGIETKRKVMELAEEMHYQRNEFAINFKNQQSFIIGVIIPQIVHHFFSNIINGIITEAEKFGYSVMIFQSNESYHSELKGTKTFRKSMIDGLIISLADTTDDYSHLSSLQEHKIPVVLIDKVTDRLEASKIVCNDYQGAYDATSHLIEVGKRRIAHLTGSLTPLTTRERHRGYCDALKNNDLKLDNELIRYCDLVSGEEGYQEMKTLLSLSNPPDAIFCATDPTAIGAINAVKDSGLKVPEDIAVIGFSNWSMSSVIDPPLSSVIQPDVEMGEKAVRLIIEEIENIRNDKPVVFKTHVMKTALILRQSTLGKKEGVNV</sequence>
<organism evidence="5 6">
    <name type="scientific">Marivirga lumbricoides</name>
    <dbReference type="NCBI Taxonomy" id="1046115"/>
    <lineage>
        <taxon>Bacteria</taxon>
        <taxon>Pseudomonadati</taxon>
        <taxon>Bacteroidota</taxon>
        <taxon>Cytophagia</taxon>
        <taxon>Cytophagales</taxon>
        <taxon>Marivirgaceae</taxon>
        <taxon>Marivirga</taxon>
    </lineage>
</organism>
<dbReference type="GO" id="GO:0000976">
    <property type="term" value="F:transcription cis-regulatory region binding"/>
    <property type="evidence" value="ECO:0007669"/>
    <property type="project" value="TreeGrafter"/>
</dbReference>
<gene>
    <name evidence="5" type="ORF">C9994_01770</name>
</gene>
<dbReference type="CDD" id="cd06267">
    <property type="entry name" value="PBP1_LacI_sugar_binding-like"/>
    <property type="match status" value="1"/>
</dbReference>